<protein>
    <submittedName>
        <fullName evidence="1">Uncharacterized protein</fullName>
    </submittedName>
</protein>
<gene>
    <name evidence="1" type="ORF">DAPPUDRAFT_239618</name>
</gene>
<proteinExistence type="predicted"/>
<sequence length="54" mass="6346">MPDQSIIEIEEIRRGLLHIFSLQTYRHWHSAAFSNKESLNPNHNLEHLSTSAEF</sequence>
<keyword evidence="2" id="KW-1185">Reference proteome</keyword>
<name>E9G9P5_DAPPU</name>
<dbReference type="HOGENOM" id="CLU_3052431_0_0_1"/>
<evidence type="ECO:0000313" key="1">
    <source>
        <dbReference type="EMBL" id="EFX83605.1"/>
    </source>
</evidence>
<dbReference type="Proteomes" id="UP000000305">
    <property type="component" value="Unassembled WGS sequence"/>
</dbReference>
<organism evidence="1 2">
    <name type="scientific">Daphnia pulex</name>
    <name type="common">Water flea</name>
    <dbReference type="NCBI Taxonomy" id="6669"/>
    <lineage>
        <taxon>Eukaryota</taxon>
        <taxon>Metazoa</taxon>
        <taxon>Ecdysozoa</taxon>
        <taxon>Arthropoda</taxon>
        <taxon>Crustacea</taxon>
        <taxon>Branchiopoda</taxon>
        <taxon>Diplostraca</taxon>
        <taxon>Cladocera</taxon>
        <taxon>Anomopoda</taxon>
        <taxon>Daphniidae</taxon>
        <taxon>Daphnia</taxon>
    </lineage>
</organism>
<reference evidence="1 2" key="1">
    <citation type="journal article" date="2011" name="Science">
        <title>The ecoresponsive genome of Daphnia pulex.</title>
        <authorList>
            <person name="Colbourne J.K."/>
            <person name="Pfrender M.E."/>
            <person name="Gilbert D."/>
            <person name="Thomas W.K."/>
            <person name="Tucker A."/>
            <person name="Oakley T.H."/>
            <person name="Tokishita S."/>
            <person name="Aerts A."/>
            <person name="Arnold G.J."/>
            <person name="Basu M.K."/>
            <person name="Bauer D.J."/>
            <person name="Caceres C.E."/>
            <person name="Carmel L."/>
            <person name="Casola C."/>
            <person name="Choi J.H."/>
            <person name="Detter J.C."/>
            <person name="Dong Q."/>
            <person name="Dusheyko S."/>
            <person name="Eads B.D."/>
            <person name="Frohlich T."/>
            <person name="Geiler-Samerotte K.A."/>
            <person name="Gerlach D."/>
            <person name="Hatcher P."/>
            <person name="Jogdeo S."/>
            <person name="Krijgsveld J."/>
            <person name="Kriventseva E.V."/>
            <person name="Kultz D."/>
            <person name="Laforsch C."/>
            <person name="Lindquist E."/>
            <person name="Lopez J."/>
            <person name="Manak J.R."/>
            <person name="Muller J."/>
            <person name="Pangilinan J."/>
            <person name="Patwardhan R.P."/>
            <person name="Pitluck S."/>
            <person name="Pritham E.J."/>
            <person name="Rechtsteiner A."/>
            <person name="Rho M."/>
            <person name="Rogozin I.B."/>
            <person name="Sakarya O."/>
            <person name="Salamov A."/>
            <person name="Schaack S."/>
            <person name="Shapiro H."/>
            <person name="Shiga Y."/>
            <person name="Skalitzky C."/>
            <person name="Smith Z."/>
            <person name="Souvorov A."/>
            <person name="Sung W."/>
            <person name="Tang Z."/>
            <person name="Tsuchiya D."/>
            <person name="Tu H."/>
            <person name="Vos H."/>
            <person name="Wang M."/>
            <person name="Wolf Y.I."/>
            <person name="Yamagata H."/>
            <person name="Yamada T."/>
            <person name="Ye Y."/>
            <person name="Shaw J.R."/>
            <person name="Andrews J."/>
            <person name="Crease T.J."/>
            <person name="Tang H."/>
            <person name="Lucas S.M."/>
            <person name="Robertson H.M."/>
            <person name="Bork P."/>
            <person name="Koonin E.V."/>
            <person name="Zdobnov E.M."/>
            <person name="Grigoriev I.V."/>
            <person name="Lynch M."/>
            <person name="Boore J.L."/>
        </authorList>
    </citation>
    <scope>NUCLEOTIDE SEQUENCE [LARGE SCALE GENOMIC DNA]</scope>
</reference>
<dbReference type="EMBL" id="GL732536">
    <property type="protein sequence ID" value="EFX83605.1"/>
    <property type="molecule type" value="Genomic_DNA"/>
</dbReference>
<evidence type="ECO:0000313" key="2">
    <source>
        <dbReference type="Proteomes" id="UP000000305"/>
    </source>
</evidence>
<dbReference type="KEGG" id="dpx:DAPPUDRAFT_239618"/>
<dbReference type="InParanoid" id="E9G9P5"/>
<accession>E9G9P5</accession>
<dbReference type="AlphaFoldDB" id="E9G9P5"/>